<dbReference type="Proteomes" id="UP000475325">
    <property type="component" value="Unassembled WGS sequence"/>
</dbReference>
<feature type="region of interest" description="Disordered" evidence="1">
    <location>
        <begin position="1"/>
        <end position="52"/>
    </location>
</feature>
<comment type="caution">
    <text evidence="2">The sequence shown here is derived from an EMBL/GenBank/DDBJ whole genome shotgun (WGS) entry which is preliminary data.</text>
</comment>
<feature type="compositionally biased region" description="Basic and acidic residues" evidence="1">
    <location>
        <begin position="12"/>
        <end position="29"/>
    </location>
</feature>
<dbReference type="AlphaFoldDB" id="A0A7C8J3K5"/>
<reference evidence="2 3" key="1">
    <citation type="submission" date="2019-06" db="EMBL/GenBank/DDBJ databases">
        <authorList>
            <person name="Palmer J.M."/>
        </authorList>
    </citation>
    <scope>NUCLEOTIDE SEQUENCE [LARGE SCALE GENOMIC DNA]</scope>
    <source>
        <strain evidence="2 3">TWF102</strain>
    </source>
</reference>
<gene>
    <name evidence="2" type="ORF">TWF102_008604</name>
</gene>
<name>A0A7C8J3K5_ORBOL</name>
<organism evidence="2 3">
    <name type="scientific">Orbilia oligospora</name>
    <name type="common">Nematode-trapping fungus</name>
    <name type="synonym">Arthrobotrys oligospora</name>
    <dbReference type="NCBI Taxonomy" id="2813651"/>
    <lineage>
        <taxon>Eukaryota</taxon>
        <taxon>Fungi</taxon>
        <taxon>Dikarya</taxon>
        <taxon>Ascomycota</taxon>
        <taxon>Pezizomycotina</taxon>
        <taxon>Orbiliomycetes</taxon>
        <taxon>Orbiliales</taxon>
        <taxon>Orbiliaceae</taxon>
        <taxon>Orbilia</taxon>
    </lineage>
</organism>
<sequence>MSSIEEWSMGKQSDKSKQWPTNKEPDRHIQTNTPIPLARALPPCTKSQRDPKANQEGCFLLGKEQFVVFAVRDLKKRDINAMGGRIKSSGERVDLVGKDVPVR</sequence>
<dbReference type="EMBL" id="WIQW01000054">
    <property type="protein sequence ID" value="KAF3091921.1"/>
    <property type="molecule type" value="Genomic_DNA"/>
</dbReference>
<evidence type="ECO:0000313" key="3">
    <source>
        <dbReference type="Proteomes" id="UP000475325"/>
    </source>
</evidence>
<evidence type="ECO:0000256" key="1">
    <source>
        <dbReference type="SAM" id="MobiDB-lite"/>
    </source>
</evidence>
<accession>A0A7C8J3K5</accession>
<evidence type="ECO:0000313" key="2">
    <source>
        <dbReference type="EMBL" id="KAF3091921.1"/>
    </source>
</evidence>
<proteinExistence type="predicted"/>
<protein>
    <submittedName>
        <fullName evidence="2">Uncharacterized protein</fullName>
    </submittedName>
</protein>